<evidence type="ECO:0008006" key="3">
    <source>
        <dbReference type="Google" id="ProtNLM"/>
    </source>
</evidence>
<dbReference type="EMBL" id="AP011540">
    <property type="protein sequence ID" value="BAI65748.1"/>
    <property type="molecule type" value="Genomic_DNA"/>
</dbReference>
<sequence>MRLTIRKVQCTAVRRARTTSLHRNTDPERHIMATKKPSRLTRRAALAAAGAGAATALGALLTPAQATTYRPTVRRTPYNGYYSHRYGRRGRIVISDYYGSSYSNYYYYGG</sequence>
<dbReference type="STRING" id="680646.RMDY18_19160"/>
<name>D2NQ30_ROTMD</name>
<accession>D2NQ30</accession>
<organism evidence="1 2">
    <name type="scientific">Rothia mucilaginosa (strain DY-18)</name>
    <name type="common">Stomatococcus mucilaginosus</name>
    <dbReference type="NCBI Taxonomy" id="680646"/>
    <lineage>
        <taxon>Bacteria</taxon>
        <taxon>Bacillati</taxon>
        <taxon>Actinomycetota</taxon>
        <taxon>Actinomycetes</taxon>
        <taxon>Micrococcales</taxon>
        <taxon>Micrococcaceae</taxon>
        <taxon>Rothia</taxon>
    </lineage>
</organism>
<evidence type="ECO:0000313" key="2">
    <source>
        <dbReference type="Proteomes" id="UP000001883"/>
    </source>
</evidence>
<reference evidence="1 2" key="3">
    <citation type="journal article" date="2010" name="Sequencing">
        <title>Complete Genome Sequence of Rothia mucilaginosa DY-18: A Clinical Isolate with Dense Meshwork-Like Structures from a Persistent Apical Periodontitis Lesion.</title>
        <authorList>
            <person name="Yamane K."/>
            <person name="Nambu T."/>
            <person name="Yamanaka T."/>
            <person name="Mashimo C."/>
            <person name="Sugimori C."/>
            <person name="Leung K.-P."/>
            <person name="Fukushima H."/>
        </authorList>
    </citation>
    <scope>NUCLEOTIDE SEQUENCE [LARGE SCALE GENOMIC DNA]</scope>
    <source>
        <strain evidence="1 2">DY-18</strain>
    </source>
</reference>
<keyword evidence="2" id="KW-1185">Reference proteome</keyword>
<dbReference type="Proteomes" id="UP000001883">
    <property type="component" value="Chromosome"/>
</dbReference>
<dbReference type="PROSITE" id="PS51318">
    <property type="entry name" value="TAT"/>
    <property type="match status" value="1"/>
</dbReference>
<dbReference type="InterPro" id="IPR006311">
    <property type="entry name" value="TAT_signal"/>
</dbReference>
<dbReference type="AlphaFoldDB" id="D2NQ30"/>
<protein>
    <recommendedName>
        <fullName evidence="3">Transcriptional initiation protein Tat</fullName>
    </recommendedName>
</protein>
<dbReference type="KEGG" id="rmu:RMDY18_19160"/>
<evidence type="ECO:0000313" key="1">
    <source>
        <dbReference type="EMBL" id="BAI65748.1"/>
    </source>
</evidence>
<reference evidence="2" key="1">
    <citation type="submission" date="2009-07" db="EMBL/GenBank/DDBJ databases">
        <title>Complete genome sequence of Rothia mucilaginosa DJ.</title>
        <authorList>
            <person name="Yamane K."/>
            <person name="Nambu T."/>
            <person name="Mashimo C."/>
            <person name="Sugimori C."/>
            <person name="Yamanaka T."/>
            <person name="Leung K."/>
            <person name="Fukushima H."/>
        </authorList>
    </citation>
    <scope>NUCLEOTIDE SEQUENCE [LARGE SCALE GENOMIC DNA]</scope>
    <source>
        <strain evidence="2">DY-18</strain>
    </source>
</reference>
<dbReference type="HOGENOM" id="CLU_173336_0_0_11"/>
<gene>
    <name evidence="1" type="ordered locus">RMDY18_19160</name>
</gene>
<proteinExistence type="predicted"/>
<reference evidence="1 2" key="2">
    <citation type="journal article" date="2010" name="J Osaka Dent Univ">
        <title>Isolation and identification of Rothia mucilaginosa from persistent apical periodontitis lesions.</title>
        <authorList>
            <person name="Yamane K."/>
            <person name="Yoshida M."/>
            <person name="Fujihira T."/>
            <person name="Baba T."/>
            <person name="Tsuji N."/>
            <person name="Hayashi H."/>
            <person name="Sugimori C."/>
            <person name="Yamanaka T."/>
            <person name="Mashimo C."/>
            <person name="Nambu T."/>
            <person name="Kawai H."/>
            <person name="Fukushima H."/>
        </authorList>
    </citation>
    <scope>NUCLEOTIDE SEQUENCE [LARGE SCALE GENOMIC DNA]</scope>
    <source>
        <strain evidence="1 2">DY-18</strain>
    </source>
</reference>